<dbReference type="Gene3D" id="2.60.40.150">
    <property type="entry name" value="C2 domain"/>
    <property type="match status" value="1"/>
</dbReference>
<dbReference type="InterPro" id="IPR044518">
    <property type="entry name" value="ARF_GAP_AGD11/12/13"/>
</dbReference>
<evidence type="ECO:0000313" key="9">
    <source>
        <dbReference type="EMBL" id="KAK4757951.1"/>
    </source>
</evidence>
<dbReference type="Pfam" id="PF00168">
    <property type="entry name" value="C2"/>
    <property type="match status" value="1"/>
</dbReference>
<dbReference type="Gene3D" id="1.10.220.150">
    <property type="entry name" value="Arf GTPase activating protein"/>
    <property type="match status" value="1"/>
</dbReference>
<evidence type="ECO:0000259" key="7">
    <source>
        <dbReference type="PROSITE" id="PS50004"/>
    </source>
</evidence>
<dbReference type="PROSITE" id="PS50004">
    <property type="entry name" value="C2"/>
    <property type="match status" value="1"/>
</dbReference>
<evidence type="ECO:0008006" key="11">
    <source>
        <dbReference type="Google" id="ProtNLM"/>
    </source>
</evidence>
<dbReference type="InterPro" id="IPR000008">
    <property type="entry name" value="C2_dom"/>
</dbReference>
<dbReference type="EMBL" id="JAXIOK010000012">
    <property type="protein sequence ID" value="KAK4757951.1"/>
    <property type="molecule type" value="Genomic_DNA"/>
</dbReference>
<dbReference type="FunFam" id="1.10.220.150:FF:000009">
    <property type="entry name" value="stromal membrane-associated protein 1 isoform X1"/>
    <property type="match status" value="1"/>
</dbReference>
<accession>A0AAN7Q1R0</accession>
<keyword evidence="1" id="KW-0343">GTPase activation</keyword>
<dbReference type="GO" id="GO:0005543">
    <property type="term" value="F:phospholipid binding"/>
    <property type="evidence" value="ECO:0007669"/>
    <property type="project" value="InterPro"/>
</dbReference>
<dbReference type="InterPro" id="IPR035892">
    <property type="entry name" value="C2_domain_sf"/>
</dbReference>
<dbReference type="InterPro" id="IPR037278">
    <property type="entry name" value="ARFGAP/RecO"/>
</dbReference>
<dbReference type="InterPro" id="IPR001164">
    <property type="entry name" value="ArfGAP_dom"/>
</dbReference>
<evidence type="ECO:0000256" key="4">
    <source>
        <dbReference type="ARBA" id="ARBA00022833"/>
    </source>
</evidence>
<keyword evidence="2" id="KW-0479">Metal-binding</keyword>
<dbReference type="CDD" id="cd04038">
    <property type="entry name" value="C2_ArfGAP"/>
    <property type="match status" value="1"/>
</dbReference>
<dbReference type="GO" id="GO:0005096">
    <property type="term" value="F:GTPase activator activity"/>
    <property type="evidence" value="ECO:0007669"/>
    <property type="project" value="UniProtKB-KW"/>
</dbReference>
<evidence type="ECO:0000256" key="6">
    <source>
        <dbReference type="PROSITE-ProRule" id="PRU00288"/>
    </source>
</evidence>
<evidence type="ECO:0000259" key="8">
    <source>
        <dbReference type="PROSITE" id="PS50115"/>
    </source>
</evidence>
<evidence type="ECO:0000256" key="3">
    <source>
        <dbReference type="ARBA" id="ARBA00022771"/>
    </source>
</evidence>
<comment type="caution">
    <text evidence="9">The sequence shown here is derived from an EMBL/GenBank/DDBJ whole genome shotgun (WGS) entry which is preliminary data.</text>
</comment>
<name>A0AAN7Q1R0_9MYRT</name>
<dbReference type="PANTHER" id="PTHR46220:SF2">
    <property type="entry name" value="ADP-RIBOSYLATION FACTOR GTPASE-ACTIVATING PROTEIN AGD11-RELATED"/>
    <property type="match status" value="1"/>
</dbReference>
<reference evidence="9 10" key="1">
    <citation type="journal article" date="2023" name="Hortic Res">
        <title>Pangenome of water caltrop reveals structural variations and asymmetric subgenome divergence after allopolyploidization.</title>
        <authorList>
            <person name="Zhang X."/>
            <person name="Chen Y."/>
            <person name="Wang L."/>
            <person name="Yuan Y."/>
            <person name="Fang M."/>
            <person name="Shi L."/>
            <person name="Lu R."/>
            <person name="Comes H.P."/>
            <person name="Ma Y."/>
            <person name="Chen Y."/>
            <person name="Huang G."/>
            <person name="Zhou Y."/>
            <person name="Zheng Z."/>
            <person name="Qiu Y."/>
        </authorList>
    </citation>
    <scope>NUCLEOTIDE SEQUENCE [LARGE SCALE GENOMIC DNA]</scope>
    <source>
        <tissue evidence="9">Roots</tissue>
    </source>
</reference>
<dbReference type="SUPFAM" id="SSF49562">
    <property type="entry name" value="C2 domain (Calcium/lipid-binding domain, CaLB)"/>
    <property type="match status" value="1"/>
</dbReference>
<evidence type="ECO:0000256" key="5">
    <source>
        <dbReference type="ARBA" id="ARBA00022837"/>
    </source>
</evidence>
<proteinExistence type="predicted"/>
<dbReference type="PANTHER" id="PTHR46220">
    <property type="entry name" value="ADP-RIBOSYLATION FACTOR GTPASE-ACTIVATING PROTEIN AGD12"/>
    <property type="match status" value="1"/>
</dbReference>
<evidence type="ECO:0000256" key="1">
    <source>
        <dbReference type="ARBA" id="ARBA00022468"/>
    </source>
</evidence>
<keyword evidence="5" id="KW-0106">Calcium</keyword>
<dbReference type="PROSITE" id="PS50115">
    <property type="entry name" value="ARFGAP"/>
    <property type="match status" value="1"/>
</dbReference>
<feature type="domain" description="Arf-GAP" evidence="8">
    <location>
        <begin position="117"/>
        <end position="239"/>
    </location>
</feature>
<sequence length="463" mass="52167">MLPCMRNSEISDPAASEHFNDLHLQCKEDSPAFFEPAEYTIHHQKQRKRKPPCCLILHICSAPAPLPENTFIITIALLSGSRLSDLIHSEPSDWKEVEEDYDWKCRNYQSSSSLRPQERLDSLMSQTGNGFCADCGAADPKWVSSNIGAFICIKCSGVHRSLGVHITKVLSVNLDEWTDEQVNTLVDLGGNTAVNLKYEACLPYNFKKPTPDSSTKERSDFIRRKYEQGEFLLSNESMSCPFQQVCKDLDYSQPDSSDNSNAPLNKKNLNKHISKHRLRSAFRNSWGRKESEHEKKDLSVGMVEFVGLLKVNVIKGTNLVVRDMSSSDPYVILTLGHQSVRTRVIKKNLNPVWNELLMLSIPDSIPPLKVLVYDKDTFSTDDFMGEAEIDIQALLTATKAFDNSTSSESKHLGRWLASRDNTLVKDSIISLVEGKVKQEITLKLQNVESGELELELECLILSQ</sequence>
<dbReference type="Pfam" id="PF01412">
    <property type="entry name" value="ArfGap"/>
    <property type="match status" value="1"/>
</dbReference>
<dbReference type="GO" id="GO:0008270">
    <property type="term" value="F:zinc ion binding"/>
    <property type="evidence" value="ECO:0007669"/>
    <property type="project" value="UniProtKB-KW"/>
</dbReference>
<evidence type="ECO:0000256" key="2">
    <source>
        <dbReference type="ARBA" id="ARBA00022723"/>
    </source>
</evidence>
<evidence type="ECO:0000313" key="10">
    <source>
        <dbReference type="Proteomes" id="UP001345219"/>
    </source>
</evidence>
<organism evidence="9 10">
    <name type="scientific">Trapa incisa</name>
    <dbReference type="NCBI Taxonomy" id="236973"/>
    <lineage>
        <taxon>Eukaryota</taxon>
        <taxon>Viridiplantae</taxon>
        <taxon>Streptophyta</taxon>
        <taxon>Embryophyta</taxon>
        <taxon>Tracheophyta</taxon>
        <taxon>Spermatophyta</taxon>
        <taxon>Magnoliopsida</taxon>
        <taxon>eudicotyledons</taxon>
        <taxon>Gunneridae</taxon>
        <taxon>Pentapetalae</taxon>
        <taxon>rosids</taxon>
        <taxon>malvids</taxon>
        <taxon>Myrtales</taxon>
        <taxon>Lythraceae</taxon>
        <taxon>Trapa</taxon>
    </lineage>
</organism>
<dbReference type="CDD" id="cd08204">
    <property type="entry name" value="ArfGap"/>
    <property type="match status" value="1"/>
</dbReference>
<dbReference type="PRINTS" id="PR00405">
    <property type="entry name" value="REVINTRACTNG"/>
</dbReference>
<keyword evidence="10" id="KW-1185">Reference proteome</keyword>
<dbReference type="SMART" id="SM00239">
    <property type="entry name" value="C2"/>
    <property type="match status" value="1"/>
</dbReference>
<dbReference type="SUPFAM" id="SSF57863">
    <property type="entry name" value="ArfGap/RecO-like zinc finger"/>
    <property type="match status" value="1"/>
</dbReference>
<dbReference type="AlphaFoldDB" id="A0AAN7Q1R0"/>
<gene>
    <name evidence="9" type="ORF">SAY87_019252</name>
</gene>
<dbReference type="SMART" id="SM00105">
    <property type="entry name" value="ArfGap"/>
    <property type="match status" value="1"/>
</dbReference>
<protein>
    <recommendedName>
        <fullName evidence="11">ADP-ribosylation factor GTPase-activating protein AGD11</fullName>
    </recommendedName>
</protein>
<feature type="domain" description="C2" evidence="7">
    <location>
        <begin position="290"/>
        <end position="405"/>
    </location>
</feature>
<dbReference type="Proteomes" id="UP001345219">
    <property type="component" value="Chromosome 15"/>
</dbReference>
<keyword evidence="4" id="KW-0862">Zinc</keyword>
<keyword evidence="3 6" id="KW-0863">Zinc-finger</keyword>
<dbReference type="InterPro" id="IPR038508">
    <property type="entry name" value="ArfGAP_dom_sf"/>
</dbReference>
<dbReference type="FunFam" id="2.60.40.150:FF:000190">
    <property type="entry name" value="ADP-ribosylation factor GTPase-activating protein AGD12"/>
    <property type="match status" value="1"/>
</dbReference>